<comment type="caution">
    <text evidence="1">The sequence shown here is derived from an EMBL/GenBank/DDBJ whole genome shotgun (WGS) entry which is preliminary data.</text>
</comment>
<sequence>MNVRTPPRRLGLVLLGLGACALLQGCSFFGYYKYQRPERIPPEVGDRIRDPDPKAFVATTTLDGPTLAAFQVALADFFPPGAKASGNHDGLVRCLSRRDVFDVYINKVSDDLYLVSFDANIKRCDMPPDTVMLDGGATYLIDGQGRILDIR</sequence>
<dbReference type="Proteomes" id="UP000278907">
    <property type="component" value="Unassembled WGS sequence"/>
</dbReference>
<proteinExistence type="predicted"/>
<dbReference type="PROSITE" id="PS51257">
    <property type="entry name" value="PROKAR_LIPOPROTEIN"/>
    <property type="match status" value="1"/>
</dbReference>
<name>A0ABX9QER5_9BACT</name>
<gene>
    <name evidence="1" type="ORF">D7Y13_21260</name>
</gene>
<dbReference type="RefSeq" id="WP_120536307.1">
    <property type="nucleotide sequence ID" value="NZ_RAWI01000164.1"/>
</dbReference>
<evidence type="ECO:0000313" key="1">
    <source>
        <dbReference type="EMBL" id="RKI05982.1"/>
    </source>
</evidence>
<accession>A0ABX9QER5</accession>
<dbReference type="EMBL" id="RAWI01000164">
    <property type="protein sequence ID" value="RKI05982.1"/>
    <property type="molecule type" value="Genomic_DNA"/>
</dbReference>
<evidence type="ECO:0000313" key="2">
    <source>
        <dbReference type="Proteomes" id="UP000278907"/>
    </source>
</evidence>
<reference evidence="1 2" key="1">
    <citation type="submission" date="2018-09" db="EMBL/GenBank/DDBJ databases">
        <authorList>
            <person name="Livingstone P.G."/>
            <person name="Whitworth D.E."/>
        </authorList>
    </citation>
    <scope>NUCLEOTIDE SEQUENCE [LARGE SCALE GENOMIC DNA]</scope>
    <source>
        <strain evidence="1 2">CA031B</strain>
    </source>
</reference>
<protein>
    <recommendedName>
        <fullName evidence="3">Lipoprotein</fullName>
    </recommendedName>
</protein>
<keyword evidence="2" id="KW-1185">Reference proteome</keyword>
<organism evidence="1 2">
    <name type="scientific">Corallococcus praedator</name>
    <dbReference type="NCBI Taxonomy" id="2316724"/>
    <lineage>
        <taxon>Bacteria</taxon>
        <taxon>Pseudomonadati</taxon>
        <taxon>Myxococcota</taxon>
        <taxon>Myxococcia</taxon>
        <taxon>Myxococcales</taxon>
        <taxon>Cystobacterineae</taxon>
        <taxon>Myxococcaceae</taxon>
        <taxon>Corallococcus</taxon>
    </lineage>
</organism>
<evidence type="ECO:0008006" key="3">
    <source>
        <dbReference type="Google" id="ProtNLM"/>
    </source>
</evidence>